<accession>A0A1I6XQU6</accession>
<reference evidence="8 9" key="1">
    <citation type="submission" date="2016-10" db="EMBL/GenBank/DDBJ databases">
        <authorList>
            <person name="de Groot N.N."/>
        </authorList>
    </citation>
    <scope>NUCLEOTIDE SEQUENCE [LARGE SCALE GENOMIC DNA]</scope>
    <source>
        <strain evidence="8 9">CGMCC 1.7005</strain>
    </source>
</reference>
<keyword evidence="6" id="KW-0862">Zinc</keyword>
<dbReference type="Proteomes" id="UP000236454">
    <property type="component" value="Unassembled WGS sequence"/>
</dbReference>
<dbReference type="Pfam" id="PF03411">
    <property type="entry name" value="Peptidase_M74"/>
    <property type="match status" value="1"/>
</dbReference>
<dbReference type="GO" id="GO:0046872">
    <property type="term" value="F:metal ion binding"/>
    <property type="evidence" value="ECO:0007669"/>
    <property type="project" value="UniProtKB-KW"/>
</dbReference>
<dbReference type="AlphaFoldDB" id="A0A1I6XQU6"/>
<dbReference type="GO" id="GO:0008237">
    <property type="term" value="F:metallopeptidase activity"/>
    <property type="evidence" value="ECO:0007669"/>
    <property type="project" value="UniProtKB-KW"/>
</dbReference>
<keyword evidence="1" id="KW-0645">Protease</keyword>
<dbReference type="EMBL" id="FPAS01000001">
    <property type="protein sequence ID" value="SFT40758.1"/>
    <property type="molecule type" value="Genomic_DNA"/>
</dbReference>
<dbReference type="RefSeq" id="WP_090245739.1">
    <property type="nucleotide sequence ID" value="NZ_FPAS01000001.1"/>
</dbReference>
<evidence type="ECO:0000256" key="7">
    <source>
        <dbReference type="ARBA" id="ARBA00023049"/>
    </source>
</evidence>
<evidence type="ECO:0000256" key="2">
    <source>
        <dbReference type="ARBA" id="ARBA00022723"/>
    </source>
</evidence>
<keyword evidence="9" id="KW-1185">Reference proteome</keyword>
<protein>
    <submittedName>
        <fullName evidence="8">Penicillin-insensitive murein endopeptidase</fullName>
    </submittedName>
</protein>
<dbReference type="InterPro" id="IPR009045">
    <property type="entry name" value="Zn_M74/Hedgehog-like"/>
</dbReference>
<dbReference type="GO" id="GO:0004252">
    <property type="term" value="F:serine-type endopeptidase activity"/>
    <property type="evidence" value="ECO:0007669"/>
    <property type="project" value="InterPro"/>
</dbReference>
<gene>
    <name evidence="8" type="ORF">SAMN05216474_0392</name>
</gene>
<keyword evidence="7" id="KW-0482">Metalloprotease</keyword>
<evidence type="ECO:0000256" key="4">
    <source>
        <dbReference type="ARBA" id="ARBA00022764"/>
    </source>
</evidence>
<sequence length="261" mass="30093">MKRLPSILLGLLIFGCTETSETEVIYLTDKQNDTCNTCAFSLVDYYSINSLDTLPSTYTGTPANGSLNHAKILPPKGKNFFYFDSTSYLKDRAFTHSDIRDIVLNTYANLDVIYPGRIFSIMEASNKKGGKMDPHRTHQNGMSVDFMFPKLKNGVPYHHLDTLGFLHYLLDFDENGRYTKDTTISIDFETSTHHIYLLALEAEKLNYAIEKVLIYTEYKDELFRTTYGKKLKQKGIYFAQYLTPKINNLHDDHYHIDFKAK</sequence>
<organism evidence="8 9">
    <name type="scientific">Lishizhenia tianjinensis</name>
    <dbReference type="NCBI Taxonomy" id="477690"/>
    <lineage>
        <taxon>Bacteria</taxon>
        <taxon>Pseudomonadati</taxon>
        <taxon>Bacteroidota</taxon>
        <taxon>Flavobacteriia</taxon>
        <taxon>Flavobacteriales</taxon>
        <taxon>Crocinitomicaceae</taxon>
        <taxon>Lishizhenia</taxon>
    </lineage>
</organism>
<evidence type="ECO:0000313" key="9">
    <source>
        <dbReference type="Proteomes" id="UP000236454"/>
    </source>
</evidence>
<dbReference type="Gene3D" id="3.30.1380.10">
    <property type="match status" value="1"/>
</dbReference>
<keyword evidence="2" id="KW-0479">Metal-binding</keyword>
<keyword evidence="5" id="KW-0378">Hydrolase</keyword>
<keyword evidence="3" id="KW-0732">Signal</keyword>
<name>A0A1I6XQU6_9FLAO</name>
<dbReference type="PROSITE" id="PS51257">
    <property type="entry name" value="PROKAR_LIPOPROTEIN"/>
    <property type="match status" value="1"/>
</dbReference>
<evidence type="ECO:0000256" key="5">
    <source>
        <dbReference type="ARBA" id="ARBA00022801"/>
    </source>
</evidence>
<dbReference type="GO" id="GO:0006508">
    <property type="term" value="P:proteolysis"/>
    <property type="evidence" value="ECO:0007669"/>
    <property type="project" value="UniProtKB-KW"/>
</dbReference>
<proteinExistence type="predicted"/>
<keyword evidence="4" id="KW-0574">Periplasm</keyword>
<dbReference type="InterPro" id="IPR005073">
    <property type="entry name" value="Peptidase_M74"/>
</dbReference>
<dbReference type="OrthoDB" id="1467367at2"/>
<dbReference type="SUPFAM" id="SSF55166">
    <property type="entry name" value="Hedgehog/DD-peptidase"/>
    <property type="match status" value="1"/>
</dbReference>
<evidence type="ECO:0000256" key="3">
    <source>
        <dbReference type="ARBA" id="ARBA00022729"/>
    </source>
</evidence>
<evidence type="ECO:0000256" key="1">
    <source>
        <dbReference type="ARBA" id="ARBA00022670"/>
    </source>
</evidence>
<dbReference type="GO" id="GO:0030288">
    <property type="term" value="C:outer membrane-bounded periplasmic space"/>
    <property type="evidence" value="ECO:0007669"/>
    <property type="project" value="InterPro"/>
</dbReference>
<evidence type="ECO:0000256" key="6">
    <source>
        <dbReference type="ARBA" id="ARBA00022833"/>
    </source>
</evidence>
<dbReference type="STRING" id="477690.SAMN05216474_0392"/>
<evidence type="ECO:0000313" key="8">
    <source>
        <dbReference type="EMBL" id="SFT40758.1"/>
    </source>
</evidence>